<dbReference type="SUPFAM" id="SSF50494">
    <property type="entry name" value="Trypsin-like serine proteases"/>
    <property type="match status" value="1"/>
</dbReference>
<accession>A0A4W3JRR5</accession>
<keyword evidence="8" id="KW-0378">Hydrolase</keyword>
<dbReference type="InterPro" id="IPR033116">
    <property type="entry name" value="TRYPSIN_SER"/>
</dbReference>
<feature type="region of interest" description="Disordered" evidence="9">
    <location>
        <begin position="221"/>
        <end position="255"/>
    </location>
</feature>
<protein>
    <recommendedName>
        <fullName evidence="3">Acrosin</fullName>
        <ecNumber evidence="2">3.4.21.10</ecNumber>
    </recommendedName>
</protein>
<reference evidence="12" key="3">
    <citation type="journal article" date="2014" name="Nature">
        <title>Elephant shark genome provides unique insights into gnathostome evolution.</title>
        <authorList>
            <consortium name="International Elephant Shark Genome Sequencing Consortium"/>
            <person name="Venkatesh B."/>
            <person name="Lee A.P."/>
            <person name="Ravi V."/>
            <person name="Maurya A.K."/>
            <person name="Lian M.M."/>
            <person name="Swann J.B."/>
            <person name="Ohta Y."/>
            <person name="Flajnik M.F."/>
            <person name="Sutoh Y."/>
            <person name="Kasahara M."/>
            <person name="Hoon S."/>
            <person name="Gangu V."/>
            <person name="Roy S.W."/>
            <person name="Irimia M."/>
            <person name="Korzh V."/>
            <person name="Kondrychyn I."/>
            <person name="Lim Z.W."/>
            <person name="Tay B.H."/>
            <person name="Tohari S."/>
            <person name="Kong K.W."/>
            <person name="Ho S."/>
            <person name="Lorente-Galdos B."/>
            <person name="Quilez J."/>
            <person name="Marques-Bonet T."/>
            <person name="Raney B.J."/>
            <person name="Ingham P.W."/>
            <person name="Tay A."/>
            <person name="Hillier L.W."/>
            <person name="Minx P."/>
            <person name="Boehm T."/>
            <person name="Wilson R.K."/>
            <person name="Brenner S."/>
            <person name="Warren W.C."/>
        </authorList>
    </citation>
    <scope>NUCLEOTIDE SEQUENCE [LARGE SCALE GENOMIC DNA]</scope>
</reference>
<dbReference type="InterPro" id="IPR043504">
    <property type="entry name" value="Peptidase_S1_PA_chymotrypsin"/>
</dbReference>
<evidence type="ECO:0000256" key="6">
    <source>
        <dbReference type="ARBA" id="ARBA00023157"/>
    </source>
</evidence>
<dbReference type="CDD" id="cd00190">
    <property type="entry name" value="Tryp_SPc"/>
    <property type="match status" value="1"/>
</dbReference>
<dbReference type="Gene3D" id="2.40.10.10">
    <property type="entry name" value="Trypsin-like serine proteases"/>
    <property type="match status" value="2"/>
</dbReference>
<feature type="domain" description="Peptidase S1" evidence="10">
    <location>
        <begin position="9"/>
        <end position="219"/>
    </location>
</feature>
<dbReference type="EC" id="3.4.21.10" evidence="2"/>
<feature type="compositionally biased region" description="Polar residues" evidence="9">
    <location>
        <begin position="246"/>
        <end position="255"/>
    </location>
</feature>
<keyword evidence="5 8" id="KW-0720">Serine protease</keyword>
<proteinExistence type="inferred from homology"/>
<dbReference type="AlphaFoldDB" id="A0A4W3JRR5"/>
<comment type="similarity">
    <text evidence="7">Belongs to the peptidase S1 family. CLIP subfamily.</text>
</comment>
<dbReference type="GO" id="GO:0004252">
    <property type="term" value="F:serine-type endopeptidase activity"/>
    <property type="evidence" value="ECO:0007669"/>
    <property type="project" value="InterPro"/>
</dbReference>
<reference evidence="11" key="5">
    <citation type="submission" date="2025-09" db="UniProtKB">
        <authorList>
            <consortium name="Ensembl"/>
        </authorList>
    </citation>
    <scope>IDENTIFICATION</scope>
</reference>
<sequence>RALWWFGPVSLQLGRSHQHVCGASIISDWWLISAAHCFGTYKYVLGLESSGGWTVVRDIDALIIHENYSNINNDVALLRVDKAIEFGENIRPVCLPSQGEAVENTWKGCHVTGWGRMEKGGRTSAHILQEAAVNIIPTATCQQPDWYGRLVNENMVCAGFAGGGIDGDSGGPLSCRHKHTERFYLVGLVSWGQGCAERFRPGVYTRTSNYINWINKKTSRFSASDPEQEPERESEREPEHPHVMHQDTSGGTWANAHQTNKASATVYPQGTPTATQPSSTRTAQPPTLLTATIFASLLLCHL</sequence>
<reference evidence="11" key="4">
    <citation type="submission" date="2025-08" db="UniProtKB">
        <authorList>
            <consortium name="Ensembl"/>
        </authorList>
    </citation>
    <scope>IDENTIFICATION</scope>
</reference>
<dbReference type="PROSITE" id="PS00134">
    <property type="entry name" value="TRYPSIN_HIS"/>
    <property type="match status" value="1"/>
</dbReference>
<dbReference type="PRINTS" id="PR00722">
    <property type="entry name" value="CHYMOTRYPSIN"/>
</dbReference>
<dbReference type="Ensembl" id="ENSCMIT00000042519.1">
    <property type="protein sequence ID" value="ENSCMIP00000041921.1"/>
    <property type="gene ID" value="ENSCMIG00000017426.1"/>
</dbReference>
<dbReference type="PROSITE" id="PS00135">
    <property type="entry name" value="TRYPSIN_SER"/>
    <property type="match status" value="1"/>
</dbReference>
<gene>
    <name evidence="11" type="primary">LOC103180626</name>
</gene>
<evidence type="ECO:0000256" key="2">
    <source>
        <dbReference type="ARBA" id="ARBA00012050"/>
    </source>
</evidence>
<name>A0A4W3JRR5_CALMI</name>
<reference evidence="12" key="1">
    <citation type="journal article" date="2006" name="Science">
        <title>Ancient noncoding elements conserved in the human genome.</title>
        <authorList>
            <person name="Venkatesh B."/>
            <person name="Kirkness E.F."/>
            <person name="Loh Y.H."/>
            <person name="Halpern A.L."/>
            <person name="Lee A.P."/>
            <person name="Johnson J."/>
            <person name="Dandona N."/>
            <person name="Viswanathan L.D."/>
            <person name="Tay A."/>
            <person name="Venter J.C."/>
            <person name="Strausberg R.L."/>
            <person name="Brenner S."/>
        </authorList>
    </citation>
    <scope>NUCLEOTIDE SEQUENCE [LARGE SCALE GENOMIC DNA]</scope>
</reference>
<dbReference type="PANTHER" id="PTHR24252:SF8">
    <property type="entry name" value="ACROSIN"/>
    <property type="match status" value="1"/>
</dbReference>
<dbReference type="PANTHER" id="PTHR24252">
    <property type="entry name" value="ACROSIN-RELATED"/>
    <property type="match status" value="1"/>
</dbReference>
<dbReference type="GeneTree" id="ENSGT00940000155418"/>
<organism evidence="11 12">
    <name type="scientific">Callorhinchus milii</name>
    <name type="common">Ghost shark</name>
    <dbReference type="NCBI Taxonomy" id="7868"/>
    <lineage>
        <taxon>Eukaryota</taxon>
        <taxon>Metazoa</taxon>
        <taxon>Chordata</taxon>
        <taxon>Craniata</taxon>
        <taxon>Vertebrata</taxon>
        <taxon>Chondrichthyes</taxon>
        <taxon>Holocephali</taxon>
        <taxon>Chimaeriformes</taxon>
        <taxon>Callorhinchidae</taxon>
        <taxon>Callorhinchus</taxon>
    </lineage>
</organism>
<evidence type="ECO:0000256" key="8">
    <source>
        <dbReference type="RuleBase" id="RU363034"/>
    </source>
</evidence>
<dbReference type="InterPro" id="IPR009003">
    <property type="entry name" value="Peptidase_S1_PA"/>
</dbReference>
<reference evidence="12" key="2">
    <citation type="journal article" date="2007" name="PLoS Biol.">
        <title>Survey sequencing and comparative analysis of the elephant shark (Callorhinchus milii) genome.</title>
        <authorList>
            <person name="Venkatesh B."/>
            <person name="Kirkness E.F."/>
            <person name="Loh Y.H."/>
            <person name="Halpern A.L."/>
            <person name="Lee A.P."/>
            <person name="Johnson J."/>
            <person name="Dandona N."/>
            <person name="Viswanathan L.D."/>
            <person name="Tay A."/>
            <person name="Venter J.C."/>
            <person name="Strausberg R.L."/>
            <person name="Brenner S."/>
        </authorList>
    </citation>
    <scope>NUCLEOTIDE SEQUENCE [LARGE SCALE GENOMIC DNA]</scope>
</reference>
<comment type="catalytic activity">
    <reaction evidence="1">
        <text>Preferential cleavage: Arg-|-Xaa, Lys-|-Xaa.</text>
        <dbReference type="EC" id="3.4.21.10"/>
    </reaction>
</comment>
<dbReference type="Proteomes" id="UP000314986">
    <property type="component" value="Unassembled WGS sequence"/>
</dbReference>
<dbReference type="InterPro" id="IPR018114">
    <property type="entry name" value="TRYPSIN_HIS"/>
</dbReference>
<evidence type="ECO:0000313" key="11">
    <source>
        <dbReference type="Ensembl" id="ENSCMIP00000041921.1"/>
    </source>
</evidence>
<dbReference type="GO" id="GO:0006508">
    <property type="term" value="P:proteolysis"/>
    <property type="evidence" value="ECO:0007669"/>
    <property type="project" value="UniProtKB-KW"/>
</dbReference>
<evidence type="ECO:0000259" key="10">
    <source>
        <dbReference type="PROSITE" id="PS50240"/>
    </source>
</evidence>
<evidence type="ECO:0000256" key="5">
    <source>
        <dbReference type="ARBA" id="ARBA00022825"/>
    </source>
</evidence>
<evidence type="ECO:0000256" key="3">
    <source>
        <dbReference type="ARBA" id="ARBA00017161"/>
    </source>
</evidence>
<dbReference type="Pfam" id="PF00089">
    <property type="entry name" value="Trypsin"/>
    <property type="match status" value="1"/>
</dbReference>
<evidence type="ECO:0000256" key="9">
    <source>
        <dbReference type="SAM" id="MobiDB-lite"/>
    </source>
</evidence>
<dbReference type="FunFam" id="2.40.10.10:FF:000002">
    <property type="entry name" value="Transmembrane protease serine"/>
    <property type="match status" value="1"/>
</dbReference>
<evidence type="ECO:0000256" key="4">
    <source>
        <dbReference type="ARBA" id="ARBA00022670"/>
    </source>
</evidence>
<dbReference type="PROSITE" id="PS50240">
    <property type="entry name" value="TRYPSIN_DOM"/>
    <property type="match status" value="1"/>
</dbReference>
<evidence type="ECO:0000256" key="7">
    <source>
        <dbReference type="ARBA" id="ARBA00024195"/>
    </source>
</evidence>
<evidence type="ECO:0000313" key="12">
    <source>
        <dbReference type="Proteomes" id="UP000314986"/>
    </source>
</evidence>
<dbReference type="InterPro" id="IPR001254">
    <property type="entry name" value="Trypsin_dom"/>
</dbReference>
<dbReference type="SMART" id="SM00020">
    <property type="entry name" value="Tryp_SPc"/>
    <property type="match status" value="1"/>
</dbReference>
<feature type="compositionally biased region" description="Basic and acidic residues" evidence="9">
    <location>
        <begin position="229"/>
        <end position="245"/>
    </location>
</feature>
<keyword evidence="4 8" id="KW-0645">Protease</keyword>
<keyword evidence="12" id="KW-1185">Reference proteome</keyword>
<evidence type="ECO:0000256" key="1">
    <source>
        <dbReference type="ARBA" id="ARBA00001656"/>
    </source>
</evidence>
<dbReference type="InterPro" id="IPR001314">
    <property type="entry name" value="Peptidase_S1A"/>
</dbReference>
<keyword evidence="6" id="KW-1015">Disulfide bond</keyword>